<dbReference type="OrthoDB" id="3261206at2"/>
<reference evidence="2 3" key="1">
    <citation type="submission" date="2015-06" db="EMBL/GenBank/DDBJ databases">
        <authorList>
            <person name="Ju K.-S."/>
            <person name="Doroghazi J.R."/>
            <person name="Metcalf W.W."/>
        </authorList>
    </citation>
    <scope>NUCLEOTIDE SEQUENCE [LARGE SCALE GENOMIC DNA]</scope>
    <source>
        <strain evidence="2 3">NRRL 3414</strain>
    </source>
</reference>
<dbReference type="Gene3D" id="1.25.40.10">
    <property type="entry name" value="Tetratricopeptide repeat domain"/>
    <property type="match status" value="3"/>
</dbReference>
<dbReference type="InterPro" id="IPR007111">
    <property type="entry name" value="NACHT_NTPase"/>
</dbReference>
<organism evidence="2 3">
    <name type="scientific">Streptomyces viridochromogenes</name>
    <dbReference type="NCBI Taxonomy" id="1938"/>
    <lineage>
        <taxon>Bacteria</taxon>
        <taxon>Bacillati</taxon>
        <taxon>Actinomycetota</taxon>
        <taxon>Actinomycetes</taxon>
        <taxon>Kitasatosporales</taxon>
        <taxon>Streptomycetaceae</taxon>
        <taxon>Streptomyces</taxon>
    </lineage>
</organism>
<evidence type="ECO:0000259" key="1">
    <source>
        <dbReference type="PROSITE" id="PS50837"/>
    </source>
</evidence>
<name>A0A0J7YYF5_STRVR</name>
<dbReference type="Proteomes" id="UP000037432">
    <property type="component" value="Unassembled WGS sequence"/>
</dbReference>
<evidence type="ECO:0000313" key="2">
    <source>
        <dbReference type="EMBL" id="KMS68609.1"/>
    </source>
</evidence>
<accession>A0A0J7YYF5</accession>
<evidence type="ECO:0000313" key="3">
    <source>
        <dbReference type="Proteomes" id="UP000037432"/>
    </source>
</evidence>
<proteinExistence type="predicted"/>
<dbReference type="EMBL" id="LFNT01000073">
    <property type="protein sequence ID" value="KMS68609.1"/>
    <property type="molecule type" value="Genomic_DNA"/>
</dbReference>
<protein>
    <recommendedName>
        <fullName evidence="1">NACHT domain-containing protein</fullName>
    </recommendedName>
</protein>
<dbReference type="RefSeq" id="WP_048586034.1">
    <property type="nucleotide sequence ID" value="NZ_LFNT01000073.1"/>
</dbReference>
<comment type="caution">
    <text evidence="2">The sequence shown here is derived from an EMBL/GenBank/DDBJ whole genome shotgun (WGS) entry which is preliminary data.</text>
</comment>
<dbReference type="PATRIC" id="fig|1938.3.peg.9996"/>
<sequence>MAVSGALHVEGDVTLAGPAAARTGYREQTRRIAPPELLGREEELAALAAFCTGPVESPYLWLRGRAWAGKSALLSWFALHPPKGVRVVPFFITGRFAGQNDRIAFCDVVMEQLAAYLGQPLPVQVTEATREGHLLRLVSEAARRCADEGSRLVLIVDGLDEDSGVTVLPQSYSIAALLPARPDAGMRVVVASRPSPPIPADVPPNHPLRDPSVVRELSPSPHAEAVRADAERELQRLLDESGPAGEILGLITTAGGGLSEGDLAELTGESAYTVGRHVRTVTGRTFIPLISSWGGQEVYALGHDELRVTALSMLGGGAVARYRDRLHHWADAHRARGWPRDTPEYLFLGYFRLLQDSRDLPRMVQCATEVARHNRMLDTTGGDAAAFTEIAAAQELILGQDDPDLLAMARLALHRDNLKARNDRIPTALPALWAALGNHQRAEALIHSVLIPERRNKAVLCLLETLLRAGDLERARALADSAPGPGPRSRALADVAKAACAAGQLELAEELCLAVEDPRQQVSALSDLVRAAARAGDQVRAVRLVARAESVARGIGRTLHRAHAMAGVATSLDLMGDHERAWSLARTIPHPYKQARTLCNLAVGAALAGDRTRCEALCREAEDLACSLSSPGETARVLAMLARTSARAGMPERARELARRADALAHVIGDPGQRATALAGVVPAIAVAGDPARAQLLARGIPVPTHRINALLRLAGTDTVSVRACLDELIGAVEGEKRAASGPGGTDGDLAHFARTAAFELREGSLAESIASRVHDPGRRVRLLLELATGAAVDGAHDEARSLRGQAEAAVPSLPDPDEKTEAMVAVAHVDVLLGQEARARALAEQVEARMRDAGSSTRHQLQALLNLARAMAVMGDGERVKGLAHEVRRLACAMCDEGERTRALNELVDVAVMTGDHGWAEEVARDVDHPFRRALALVKLARTAASTGAPERAARLAREVEALVDSAHSNDNWPQLLSDLTDVLITLGDHARAEAVARRIRDPRPQAQALLKVARGTSPAHARRLLARVLHTAGWAEPLASLGPLAPSVVTAVVDGQLGPSRALTDP</sequence>
<dbReference type="PROSITE" id="PS50837">
    <property type="entry name" value="NACHT"/>
    <property type="match status" value="1"/>
</dbReference>
<gene>
    <name evidence="2" type="ORF">ACM01_38170</name>
</gene>
<dbReference type="AlphaFoldDB" id="A0A0J7YYF5"/>
<dbReference type="SUPFAM" id="SSF48452">
    <property type="entry name" value="TPR-like"/>
    <property type="match status" value="1"/>
</dbReference>
<feature type="domain" description="NACHT" evidence="1">
    <location>
        <begin position="58"/>
        <end position="195"/>
    </location>
</feature>
<dbReference type="InterPro" id="IPR011990">
    <property type="entry name" value="TPR-like_helical_dom_sf"/>
</dbReference>